<evidence type="ECO:0000313" key="1">
    <source>
        <dbReference type="EMBL" id="MBB4934318.1"/>
    </source>
</evidence>
<dbReference type="Proteomes" id="UP000523007">
    <property type="component" value="Unassembled WGS sequence"/>
</dbReference>
<protein>
    <submittedName>
        <fullName evidence="1">Uncharacterized protein</fullName>
    </submittedName>
</protein>
<dbReference type="AlphaFoldDB" id="A0A7W7W546"/>
<proteinExistence type="predicted"/>
<keyword evidence="2" id="KW-1185">Reference proteome</keyword>
<accession>A0A7W7W546</accession>
<organism evidence="1 2">
    <name type="scientific">Lipingzhangella halophila</name>
    <dbReference type="NCBI Taxonomy" id="1783352"/>
    <lineage>
        <taxon>Bacteria</taxon>
        <taxon>Bacillati</taxon>
        <taxon>Actinomycetota</taxon>
        <taxon>Actinomycetes</taxon>
        <taxon>Streptosporangiales</taxon>
        <taxon>Nocardiopsidaceae</taxon>
        <taxon>Lipingzhangella</taxon>
    </lineage>
</organism>
<gene>
    <name evidence="1" type="ORF">F4561_005138</name>
</gene>
<comment type="caution">
    <text evidence="1">The sequence shown here is derived from an EMBL/GenBank/DDBJ whole genome shotgun (WGS) entry which is preliminary data.</text>
</comment>
<sequence length="43" mass="4794">MEAVALDGFEAEEHFGRLVARAKADVIEQHGCGRWGRSEHTRA</sequence>
<reference evidence="1 2" key="1">
    <citation type="submission" date="2020-08" db="EMBL/GenBank/DDBJ databases">
        <title>Sequencing the genomes of 1000 actinobacteria strains.</title>
        <authorList>
            <person name="Klenk H.-P."/>
        </authorList>
    </citation>
    <scope>NUCLEOTIDE SEQUENCE [LARGE SCALE GENOMIC DNA]</scope>
    <source>
        <strain evidence="1 2">DSM 102030</strain>
    </source>
</reference>
<name>A0A7W7W546_9ACTN</name>
<evidence type="ECO:0000313" key="2">
    <source>
        <dbReference type="Proteomes" id="UP000523007"/>
    </source>
</evidence>
<dbReference type="RefSeq" id="WP_281384120.1">
    <property type="nucleotide sequence ID" value="NZ_JACHJT010000001.1"/>
</dbReference>
<dbReference type="EMBL" id="JACHJT010000001">
    <property type="protein sequence ID" value="MBB4934318.1"/>
    <property type="molecule type" value="Genomic_DNA"/>
</dbReference>